<sequence length="283" mass="29363">MVKPRRAALVVGYVGLVTLVTFAGRLLPGHDSAGDVAGVLNVVLTLPAGLAVWFSLGPELPVELAYPVAAVVNVILIALVRLTDPARSAEAAVEQRLSVALTSSRLPVTPMLRSHGTVPAGPVRGRIERSLLLRDVPLAFPELAGVYREHWQVAGLRVQERTDPPALRAFDAQGYELLIEPAPGHFGETVLQVLSPPRLQLRFTAGVVAGVMVAGAVLVLGLVNSTDSWGFAVGAGASGLPALASLGVVLGAVVVLGWPSTRAFGVGFCLPVALAVAAVHTMI</sequence>
<evidence type="ECO:0000256" key="1">
    <source>
        <dbReference type="SAM" id="Phobius"/>
    </source>
</evidence>
<keyword evidence="1" id="KW-1133">Transmembrane helix</keyword>
<reference evidence="2" key="1">
    <citation type="submission" date="2021-03" db="EMBL/GenBank/DDBJ databases">
        <title>Whole genome shotgun sequence of Actinoplanes consettensis NBRC 14913.</title>
        <authorList>
            <person name="Komaki H."/>
            <person name="Tamura T."/>
        </authorList>
    </citation>
    <scope>NUCLEOTIDE SEQUENCE</scope>
    <source>
        <strain evidence="2">NBRC 14913</strain>
    </source>
</reference>
<keyword evidence="1" id="KW-0472">Membrane</keyword>
<accession>A0A919VZD5</accession>
<protein>
    <submittedName>
        <fullName evidence="2">Uncharacterized protein</fullName>
    </submittedName>
</protein>
<feature type="transmembrane region" description="Helical" evidence="1">
    <location>
        <begin position="263"/>
        <end position="282"/>
    </location>
</feature>
<name>A0A919VZD5_9ACTN</name>
<feature type="transmembrane region" description="Helical" evidence="1">
    <location>
        <begin position="64"/>
        <end position="82"/>
    </location>
</feature>
<dbReference type="AlphaFoldDB" id="A0A919VZD5"/>
<feature type="transmembrane region" description="Helical" evidence="1">
    <location>
        <begin position="229"/>
        <end position="256"/>
    </location>
</feature>
<feature type="transmembrane region" description="Helical" evidence="1">
    <location>
        <begin position="6"/>
        <end position="27"/>
    </location>
</feature>
<keyword evidence="1" id="KW-0812">Transmembrane</keyword>
<dbReference type="EMBL" id="BOQP01000074">
    <property type="protein sequence ID" value="GIM85027.1"/>
    <property type="molecule type" value="Genomic_DNA"/>
</dbReference>
<comment type="caution">
    <text evidence="2">The sequence shown here is derived from an EMBL/GenBank/DDBJ whole genome shotgun (WGS) entry which is preliminary data.</text>
</comment>
<dbReference type="Proteomes" id="UP000680865">
    <property type="component" value="Unassembled WGS sequence"/>
</dbReference>
<keyword evidence="3" id="KW-1185">Reference proteome</keyword>
<evidence type="ECO:0000313" key="3">
    <source>
        <dbReference type="Proteomes" id="UP000680865"/>
    </source>
</evidence>
<gene>
    <name evidence="2" type="ORF">Aco04nite_94270</name>
</gene>
<feature type="transmembrane region" description="Helical" evidence="1">
    <location>
        <begin position="203"/>
        <end position="223"/>
    </location>
</feature>
<evidence type="ECO:0000313" key="2">
    <source>
        <dbReference type="EMBL" id="GIM85027.1"/>
    </source>
</evidence>
<organism evidence="2 3">
    <name type="scientific">Winogradskya consettensis</name>
    <dbReference type="NCBI Taxonomy" id="113560"/>
    <lineage>
        <taxon>Bacteria</taxon>
        <taxon>Bacillati</taxon>
        <taxon>Actinomycetota</taxon>
        <taxon>Actinomycetes</taxon>
        <taxon>Micromonosporales</taxon>
        <taxon>Micromonosporaceae</taxon>
        <taxon>Winogradskya</taxon>
    </lineage>
</organism>
<proteinExistence type="predicted"/>
<dbReference type="RefSeq" id="WP_213003675.1">
    <property type="nucleotide sequence ID" value="NZ_BAAATW010000033.1"/>
</dbReference>